<proteinExistence type="predicted"/>
<dbReference type="PANTHER" id="PTHR12172:SF1">
    <property type="entry name" value="P-LOOP CONTAINING NUCLEOSIDE TRIPHOSPHATE HYDROLASES SUPERFAMILY PROTEIN"/>
    <property type="match status" value="1"/>
</dbReference>
<evidence type="ECO:0000256" key="3">
    <source>
        <dbReference type="ARBA" id="ARBA00022763"/>
    </source>
</evidence>
<dbReference type="EMBL" id="CAWUPB010001173">
    <property type="protein sequence ID" value="CAK7346988.1"/>
    <property type="molecule type" value="Genomic_DNA"/>
</dbReference>
<organism evidence="7 8">
    <name type="scientific">Dovyalis caffra</name>
    <dbReference type="NCBI Taxonomy" id="77055"/>
    <lineage>
        <taxon>Eukaryota</taxon>
        <taxon>Viridiplantae</taxon>
        <taxon>Streptophyta</taxon>
        <taxon>Embryophyta</taxon>
        <taxon>Tracheophyta</taxon>
        <taxon>Spermatophyta</taxon>
        <taxon>Magnoliopsida</taxon>
        <taxon>eudicotyledons</taxon>
        <taxon>Gunneridae</taxon>
        <taxon>Pentapetalae</taxon>
        <taxon>rosids</taxon>
        <taxon>fabids</taxon>
        <taxon>Malpighiales</taxon>
        <taxon>Salicaceae</taxon>
        <taxon>Flacourtieae</taxon>
        <taxon>Dovyalis</taxon>
    </lineage>
</organism>
<dbReference type="PANTHER" id="PTHR12172">
    <property type="entry name" value="CELL CYCLE CHECKPOINT PROTEIN RAD17"/>
    <property type="match status" value="1"/>
</dbReference>
<evidence type="ECO:0008006" key="9">
    <source>
        <dbReference type="Google" id="ProtNLM"/>
    </source>
</evidence>
<evidence type="ECO:0000256" key="2">
    <source>
        <dbReference type="ARBA" id="ARBA00022741"/>
    </source>
</evidence>
<dbReference type="GO" id="GO:0003689">
    <property type="term" value="F:DNA clamp loader activity"/>
    <property type="evidence" value="ECO:0007669"/>
    <property type="project" value="TreeGrafter"/>
</dbReference>
<dbReference type="Proteomes" id="UP001314170">
    <property type="component" value="Unassembled WGS sequence"/>
</dbReference>
<evidence type="ECO:0000256" key="1">
    <source>
        <dbReference type="ARBA" id="ARBA00004123"/>
    </source>
</evidence>
<keyword evidence="8" id="KW-1185">Reference proteome</keyword>
<name>A0AAV1S9S0_9ROSI</name>
<protein>
    <recommendedName>
        <fullName evidence="9">Maturase K</fullName>
    </recommendedName>
</protein>
<dbReference type="GO" id="GO:0005524">
    <property type="term" value="F:ATP binding"/>
    <property type="evidence" value="ECO:0007669"/>
    <property type="project" value="UniProtKB-KW"/>
</dbReference>
<evidence type="ECO:0000256" key="5">
    <source>
        <dbReference type="ARBA" id="ARBA00023242"/>
    </source>
</evidence>
<evidence type="ECO:0000256" key="6">
    <source>
        <dbReference type="ARBA" id="ARBA00023306"/>
    </source>
</evidence>
<gene>
    <name evidence="7" type="ORF">DCAF_LOCUS19668</name>
</gene>
<keyword evidence="5" id="KW-0539">Nucleus</keyword>
<dbReference type="InterPro" id="IPR004582">
    <property type="entry name" value="Checkpoint_prot_Rad17_Rad24"/>
</dbReference>
<comment type="subcellular location">
    <subcellularLocation>
        <location evidence="1">Nucleus</location>
    </subcellularLocation>
</comment>
<accession>A0AAV1S9S0</accession>
<keyword evidence="4" id="KW-0067">ATP-binding</keyword>
<dbReference type="GO" id="GO:0003682">
    <property type="term" value="F:chromatin binding"/>
    <property type="evidence" value="ECO:0007669"/>
    <property type="project" value="TreeGrafter"/>
</dbReference>
<dbReference type="GO" id="GO:0005634">
    <property type="term" value="C:nucleus"/>
    <property type="evidence" value="ECO:0007669"/>
    <property type="project" value="UniProtKB-SubCell"/>
</dbReference>
<keyword evidence="3" id="KW-0227">DNA damage</keyword>
<comment type="caution">
    <text evidence="7">The sequence shown here is derived from an EMBL/GenBank/DDBJ whole genome shotgun (WGS) entry which is preliminary data.</text>
</comment>
<evidence type="ECO:0000256" key="4">
    <source>
        <dbReference type="ARBA" id="ARBA00022840"/>
    </source>
</evidence>
<evidence type="ECO:0000313" key="8">
    <source>
        <dbReference type="Proteomes" id="UP001314170"/>
    </source>
</evidence>
<dbReference type="GO" id="GO:0006281">
    <property type="term" value="P:DNA repair"/>
    <property type="evidence" value="ECO:0007669"/>
    <property type="project" value="InterPro"/>
</dbReference>
<dbReference type="AlphaFoldDB" id="A0AAV1S9S0"/>
<keyword evidence="2" id="KW-0547">Nucleotide-binding</keyword>
<evidence type="ECO:0000313" key="7">
    <source>
        <dbReference type="EMBL" id="CAK7346988.1"/>
    </source>
</evidence>
<dbReference type="GO" id="GO:0033314">
    <property type="term" value="P:mitotic DNA replication checkpoint signaling"/>
    <property type="evidence" value="ECO:0007669"/>
    <property type="project" value="TreeGrafter"/>
</dbReference>
<sequence>MKGDAFYEYLSSLGYIARSEASRLSASFGETKNRRRARASRNYLSSGSLMFSPEEISLLSQSNVYSKISSQSMDATDRTI</sequence>
<dbReference type="GO" id="GO:0000077">
    <property type="term" value="P:DNA damage checkpoint signaling"/>
    <property type="evidence" value="ECO:0007669"/>
    <property type="project" value="TreeGrafter"/>
</dbReference>
<reference evidence="7 8" key="1">
    <citation type="submission" date="2024-01" db="EMBL/GenBank/DDBJ databases">
        <authorList>
            <person name="Waweru B."/>
        </authorList>
    </citation>
    <scope>NUCLEOTIDE SEQUENCE [LARGE SCALE GENOMIC DNA]</scope>
</reference>
<keyword evidence="6" id="KW-0131">Cell cycle</keyword>